<feature type="transmembrane region" description="Helical" evidence="1">
    <location>
        <begin position="323"/>
        <end position="345"/>
    </location>
</feature>
<feature type="transmembrane region" description="Helical" evidence="1">
    <location>
        <begin position="461"/>
        <end position="481"/>
    </location>
</feature>
<sequence>MKFRLQMLDMTHEDLSDFYLSAFQKDVSLWPLFLFRLVLFCGSIATVIASMIIMSHDMAFKYWFIFLTHWGLIFNTVATGLACAVSGVKLFTGLDSSINTLVKWYWVSFNSTITIAFFITAFYWTLLSDNEEITQELDFDPVLDVFVHGINSVVMFCLLVTSRQPTRVLHFYVPLTLGIVYMLFSLLYYFFGGLNPFGGVWIYPMLDWSEPGPTILLVVISALLMIVVHFVVVSMTLIRDAVTKSCKQSTVLPISDEDNGVSRNLYTVGRAVLLLPIQHIEMSAVKSYFVQEWKASMLTLEHPKPSDFYTSCWQTTRSSVPFLIWRAILFLTALGIVLTSMIIYIQNGSFGYWFIYLTHWGLMSILFATGFATAVSARCYLYGPISTEFKLPWYVKIYWTLFNIATPLAFLITIFYWTVLYEAGIEEELNHGLDVAVHGLNSLVMFLLLCSSAHPGRLLHIYQPLVFATIYMLFSVIYHAAGGTDQKGNAYIYPVVNWSEPGTTVLVVFITGLLLVVLHLVTLGLSALRDLVATRLINRGAPANPNEGVPLRQPVYA</sequence>
<protein>
    <recommendedName>
        <fullName evidence="4">Protein rolling stone-like</fullName>
    </recommendedName>
</protein>
<feature type="transmembrane region" description="Helical" evidence="1">
    <location>
        <begin position="351"/>
        <end position="376"/>
    </location>
</feature>
<dbReference type="GO" id="GO:0016020">
    <property type="term" value="C:membrane"/>
    <property type="evidence" value="ECO:0007669"/>
    <property type="project" value="InterPro"/>
</dbReference>
<evidence type="ECO:0000256" key="1">
    <source>
        <dbReference type="SAM" id="Phobius"/>
    </source>
</evidence>
<feature type="transmembrane region" description="Helical" evidence="1">
    <location>
        <begin position="397"/>
        <end position="419"/>
    </location>
</feature>
<dbReference type="Proteomes" id="UP000648187">
    <property type="component" value="Unassembled WGS sequence"/>
</dbReference>
<name>A0A835GQT1_SPOEX</name>
<dbReference type="InterPro" id="IPR049352">
    <property type="entry name" value="Rost"/>
</dbReference>
<dbReference type="PANTHER" id="PTHR12242:SF49">
    <property type="entry name" value="HEADBUTT, ISOFORM E"/>
    <property type="match status" value="1"/>
</dbReference>
<dbReference type="GO" id="GO:0012505">
    <property type="term" value="C:endomembrane system"/>
    <property type="evidence" value="ECO:0007669"/>
    <property type="project" value="UniProtKB-SubCell"/>
</dbReference>
<dbReference type="PANTHER" id="PTHR12242">
    <property type="entry name" value="OS02G0130600 PROTEIN-RELATED"/>
    <property type="match status" value="1"/>
</dbReference>
<dbReference type="Pfam" id="PF21534">
    <property type="entry name" value="Rost"/>
    <property type="match status" value="2"/>
</dbReference>
<feature type="transmembrane region" description="Helical" evidence="1">
    <location>
        <begin position="62"/>
        <end position="92"/>
    </location>
</feature>
<keyword evidence="1" id="KW-0812">Transmembrane</keyword>
<feature type="transmembrane region" description="Helical" evidence="1">
    <location>
        <begin position="215"/>
        <end position="238"/>
    </location>
</feature>
<comment type="caution">
    <text evidence="2">The sequence shown here is derived from an EMBL/GenBank/DDBJ whole genome shotgun (WGS) entry which is preliminary data.</text>
</comment>
<keyword evidence="1" id="KW-1133">Transmembrane helix</keyword>
<feature type="transmembrane region" description="Helical" evidence="1">
    <location>
        <begin position="501"/>
        <end position="528"/>
    </location>
</feature>
<organism evidence="2 3">
    <name type="scientific">Spodoptera exigua</name>
    <name type="common">Beet armyworm</name>
    <name type="synonym">Noctua fulgens</name>
    <dbReference type="NCBI Taxonomy" id="7107"/>
    <lineage>
        <taxon>Eukaryota</taxon>
        <taxon>Metazoa</taxon>
        <taxon>Ecdysozoa</taxon>
        <taxon>Arthropoda</taxon>
        <taxon>Hexapoda</taxon>
        <taxon>Insecta</taxon>
        <taxon>Pterygota</taxon>
        <taxon>Neoptera</taxon>
        <taxon>Endopterygota</taxon>
        <taxon>Lepidoptera</taxon>
        <taxon>Glossata</taxon>
        <taxon>Ditrysia</taxon>
        <taxon>Noctuoidea</taxon>
        <taxon>Noctuidae</taxon>
        <taxon>Amphipyrinae</taxon>
        <taxon>Spodoptera</taxon>
    </lineage>
</organism>
<accession>A0A835GQT1</accession>
<dbReference type="EMBL" id="JACKWZ010000024">
    <property type="protein sequence ID" value="KAF9421376.1"/>
    <property type="molecule type" value="Genomic_DNA"/>
</dbReference>
<keyword evidence="3" id="KW-1185">Reference proteome</keyword>
<keyword evidence="1" id="KW-0472">Membrane</keyword>
<feature type="transmembrane region" description="Helical" evidence="1">
    <location>
        <begin position="169"/>
        <end position="191"/>
    </location>
</feature>
<dbReference type="AlphaFoldDB" id="A0A835GQT1"/>
<feature type="transmembrane region" description="Helical" evidence="1">
    <location>
        <begin position="431"/>
        <end position="449"/>
    </location>
</feature>
<evidence type="ECO:0008006" key="4">
    <source>
        <dbReference type="Google" id="ProtNLM"/>
    </source>
</evidence>
<gene>
    <name evidence="2" type="ORF">HW555_002591</name>
</gene>
<reference evidence="2" key="1">
    <citation type="submission" date="2020-08" db="EMBL/GenBank/DDBJ databases">
        <title>Spodoptera exigua strain:BAW_Kor-Di-RS1 Genome sequencing and assembly.</title>
        <authorList>
            <person name="Kim J."/>
            <person name="Nam H.Y."/>
            <person name="Kwon M."/>
            <person name="Choi J.H."/>
            <person name="Cho S.R."/>
            <person name="Kim G.-H."/>
        </authorList>
    </citation>
    <scope>NUCLEOTIDE SEQUENCE</scope>
    <source>
        <strain evidence="2">BAW_Kor-Di-RS1</strain>
        <tissue evidence="2">Whole-body</tissue>
    </source>
</reference>
<feature type="transmembrane region" description="Helical" evidence="1">
    <location>
        <begin position="145"/>
        <end position="162"/>
    </location>
</feature>
<evidence type="ECO:0000313" key="2">
    <source>
        <dbReference type="EMBL" id="KAF9421376.1"/>
    </source>
</evidence>
<feature type="transmembrane region" description="Helical" evidence="1">
    <location>
        <begin position="33"/>
        <end position="56"/>
    </location>
</feature>
<proteinExistence type="predicted"/>
<feature type="transmembrane region" description="Helical" evidence="1">
    <location>
        <begin position="104"/>
        <end position="125"/>
    </location>
</feature>
<evidence type="ECO:0000313" key="3">
    <source>
        <dbReference type="Proteomes" id="UP000648187"/>
    </source>
</evidence>